<feature type="compositionally biased region" description="Low complexity" evidence="1">
    <location>
        <begin position="151"/>
        <end position="160"/>
    </location>
</feature>
<sequence>MSSSLAADAAFDFTFPSCDPATPPPPAVSHSFSYNPSSLLEIPFQPYGGNNGGNHHGHGHVRSSSQCSAYSAYSYTSSTPSEAFLTTPAVSAPSTRNSTPVRSPIRTHGPLLLPKIRSQDQALGPEDATIATAPLKRARASPVPMTPGSGSTRSRSTTSVNRRRSALATPKKPYAASVAAASRHMRSLTNPDSVVPFNASRSFSVDNTQEQAASARAVTPVSVFESTPPPPTLLCSPANFVQSSTQLSQLTQSAFPQQQQHHHHHQSDSIHSRRASTCSLDGSFTLDGKFDYDYGFAPYPGTVPTNYMAADGSSQESETYLYRDQEQQPQQYMPRETSPLSVESASPEPVVLPGPLSIPVTLPVITATPPSATSAPATSGPTTSLVTYLTAPNPAPALVRTISFPLRDPNTKHYWWDVRQVRPWSSFTMPNLSALPGASSVLTCPIPVSLLPTPHAPARSIHPETESDLHNLCAAHYLPRINAALAFSSSRPIQLTSSTASVDAATASTYDEFFVGHVAGDSAPAAALFGGKPTARVVGLVKSFDRFNTGMRAEGNIKRVEYLRGLAHLHHLMREHSCRYGFLITEIELVIVRNGTETTPQFGQLEVASVPLAKTTVSSQAVDDDIKDGLAETPLTAGLALWGLCMLASDEMAAAAVSPSAASSMPLLCSYSTHIGAPAEGTRRKAAPRDSWMPPPQLAEKRTAKRARGWVMPEDAVGRKEMGRRGVRYNGAH</sequence>
<accession>A0A0C2IAM7</accession>
<dbReference type="AlphaFoldDB" id="A0A0C2IAM7"/>
<keyword evidence="3" id="KW-1185">Reference proteome</keyword>
<evidence type="ECO:0000313" key="2">
    <source>
        <dbReference type="EMBL" id="KIH86286.1"/>
    </source>
</evidence>
<name>A0A0C2IAM7_9PEZI</name>
<dbReference type="VEuPathDB" id="FungiDB:SPBR_08228"/>
<dbReference type="EMBL" id="AWTV01000011">
    <property type="protein sequence ID" value="KIH86286.1"/>
    <property type="molecule type" value="Genomic_DNA"/>
</dbReference>
<feature type="compositionally biased region" description="Low complexity" evidence="1">
    <location>
        <begin position="247"/>
        <end position="259"/>
    </location>
</feature>
<comment type="caution">
    <text evidence="2">The sequence shown here is derived from an EMBL/GenBank/DDBJ whole genome shotgun (WGS) entry which is preliminary data.</text>
</comment>
<dbReference type="HOGENOM" id="CLU_020422_0_0_1"/>
<feature type="region of interest" description="Disordered" evidence="1">
    <location>
        <begin position="247"/>
        <end position="274"/>
    </location>
</feature>
<reference evidence="2 3" key="1">
    <citation type="journal article" date="2014" name="BMC Genomics">
        <title>Comparative genomics of the major fungal agents of human and animal Sporotrichosis: Sporothrix schenckii and Sporothrix brasiliensis.</title>
        <authorList>
            <person name="Teixeira M.M."/>
            <person name="de Almeida L.G."/>
            <person name="Kubitschek-Barreira P."/>
            <person name="Alves F.L."/>
            <person name="Kioshima E.S."/>
            <person name="Abadio A.K."/>
            <person name="Fernandes L."/>
            <person name="Derengowski L.S."/>
            <person name="Ferreira K.S."/>
            <person name="Souza R.C."/>
            <person name="Ruiz J.C."/>
            <person name="de Andrade N.C."/>
            <person name="Paes H.C."/>
            <person name="Nicola A.M."/>
            <person name="Albuquerque P."/>
            <person name="Gerber A.L."/>
            <person name="Martins V.P."/>
            <person name="Peconick L.D."/>
            <person name="Neto A.V."/>
            <person name="Chaucanez C.B."/>
            <person name="Silva P.A."/>
            <person name="Cunha O.L."/>
            <person name="de Oliveira F.F."/>
            <person name="dos Santos T.C."/>
            <person name="Barros A.L."/>
            <person name="Soares M.A."/>
            <person name="de Oliveira L.M."/>
            <person name="Marini M.M."/>
            <person name="Villalobos-Duno H."/>
            <person name="Cunha M.M."/>
            <person name="de Hoog S."/>
            <person name="da Silveira J.F."/>
            <person name="Henrissat B."/>
            <person name="Nino-Vega G.A."/>
            <person name="Cisalpino P.S."/>
            <person name="Mora-Montes H.M."/>
            <person name="Almeida S.R."/>
            <person name="Stajich J.E."/>
            <person name="Lopes-Bezerra L.M."/>
            <person name="Vasconcelos A.T."/>
            <person name="Felipe M.S."/>
        </authorList>
    </citation>
    <scope>NUCLEOTIDE SEQUENCE [LARGE SCALE GENOMIC DNA]</scope>
    <source>
        <strain evidence="2 3">5110</strain>
    </source>
</reference>
<gene>
    <name evidence="2" type="ORF">SPBR_08228</name>
</gene>
<evidence type="ECO:0000256" key="1">
    <source>
        <dbReference type="SAM" id="MobiDB-lite"/>
    </source>
</evidence>
<feature type="region of interest" description="Disordered" evidence="1">
    <location>
        <begin position="325"/>
        <end position="348"/>
    </location>
</feature>
<dbReference type="RefSeq" id="XP_040614296.1">
    <property type="nucleotide sequence ID" value="XM_040766466.1"/>
</dbReference>
<organism evidence="2 3">
    <name type="scientific">Sporothrix brasiliensis 5110</name>
    <dbReference type="NCBI Taxonomy" id="1398154"/>
    <lineage>
        <taxon>Eukaryota</taxon>
        <taxon>Fungi</taxon>
        <taxon>Dikarya</taxon>
        <taxon>Ascomycota</taxon>
        <taxon>Pezizomycotina</taxon>
        <taxon>Sordariomycetes</taxon>
        <taxon>Sordariomycetidae</taxon>
        <taxon>Ophiostomatales</taxon>
        <taxon>Ophiostomataceae</taxon>
        <taxon>Sporothrix</taxon>
    </lineage>
</organism>
<proteinExistence type="predicted"/>
<feature type="region of interest" description="Disordered" evidence="1">
    <location>
        <begin position="87"/>
        <end position="108"/>
    </location>
</feature>
<dbReference type="GeneID" id="63681387"/>
<dbReference type="Proteomes" id="UP000031575">
    <property type="component" value="Unassembled WGS sequence"/>
</dbReference>
<evidence type="ECO:0000313" key="3">
    <source>
        <dbReference type="Proteomes" id="UP000031575"/>
    </source>
</evidence>
<feature type="region of interest" description="Disordered" evidence="1">
    <location>
        <begin position="680"/>
        <end position="707"/>
    </location>
</feature>
<protein>
    <submittedName>
        <fullName evidence="2">Sialidase-like protein</fullName>
    </submittedName>
</protein>
<feature type="region of interest" description="Disordered" evidence="1">
    <location>
        <begin position="137"/>
        <end position="175"/>
    </location>
</feature>
<feature type="compositionally biased region" description="Polar residues" evidence="1">
    <location>
        <begin position="88"/>
        <end position="101"/>
    </location>
</feature>
<dbReference type="OrthoDB" id="5300765at2759"/>